<name>A0ABQ4KI67_9BACI</name>
<dbReference type="PANTHER" id="PTHR35276">
    <property type="entry name" value="S-ADENOSYL-L-METHIONINE-DEPENDENT METHYLTRANSFERASES SUPERFAMILY PROTEIN"/>
    <property type="match status" value="1"/>
</dbReference>
<dbReference type="GO" id="GO:0032259">
    <property type="term" value="P:methylation"/>
    <property type="evidence" value="ECO:0007669"/>
    <property type="project" value="UniProtKB-KW"/>
</dbReference>
<protein>
    <submittedName>
        <fullName evidence="1">rRNA methyltransferase</fullName>
    </submittedName>
</protein>
<dbReference type="InterPro" id="IPR029063">
    <property type="entry name" value="SAM-dependent_MTases_sf"/>
</dbReference>
<reference evidence="1 2" key="1">
    <citation type="submission" date="2021-03" db="EMBL/GenBank/DDBJ databases">
        <title>Antimicrobial resistance genes in bacteria isolated from Japanese honey, and their potential for conferring macrolide and lincosamide resistance in the American foulbrood pathogen Paenibacillus larvae.</title>
        <authorList>
            <person name="Okamoto M."/>
            <person name="Kumagai M."/>
            <person name="Kanamori H."/>
            <person name="Takamatsu D."/>
        </authorList>
    </citation>
    <scope>NUCLEOTIDE SEQUENCE [LARGE SCALE GENOMIC DNA]</scope>
    <source>
        <strain evidence="1 2">J8TS2</strain>
    </source>
</reference>
<dbReference type="GO" id="GO:0008168">
    <property type="term" value="F:methyltransferase activity"/>
    <property type="evidence" value="ECO:0007669"/>
    <property type="project" value="UniProtKB-KW"/>
</dbReference>
<evidence type="ECO:0000313" key="2">
    <source>
        <dbReference type="Proteomes" id="UP000679950"/>
    </source>
</evidence>
<organism evidence="1 2">
    <name type="scientific">Lederbergia ruris</name>
    <dbReference type="NCBI Taxonomy" id="217495"/>
    <lineage>
        <taxon>Bacteria</taxon>
        <taxon>Bacillati</taxon>
        <taxon>Bacillota</taxon>
        <taxon>Bacilli</taxon>
        <taxon>Bacillales</taxon>
        <taxon>Bacillaceae</taxon>
        <taxon>Lederbergia</taxon>
    </lineage>
</organism>
<proteinExistence type="predicted"/>
<dbReference type="SUPFAM" id="SSF53335">
    <property type="entry name" value="S-adenosyl-L-methionine-dependent methyltransferases"/>
    <property type="match status" value="1"/>
</dbReference>
<dbReference type="Proteomes" id="UP000679950">
    <property type="component" value="Unassembled WGS sequence"/>
</dbReference>
<dbReference type="InterPro" id="IPR010719">
    <property type="entry name" value="MnmM_MeTrfase"/>
</dbReference>
<accession>A0ABQ4KI67</accession>
<dbReference type="Gene3D" id="3.40.50.150">
    <property type="entry name" value="Vaccinia Virus protein VP39"/>
    <property type="match status" value="1"/>
</dbReference>
<keyword evidence="2" id="KW-1185">Reference proteome</keyword>
<dbReference type="RefSeq" id="WP_158321435.1">
    <property type="nucleotide sequence ID" value="NZ_BORB01000014.1"/>
</dbReference>
<gene>
    <name evidence="1" type="ORF">J8TS2_19680</name>
</gene>
<dbReference type="CDD" id="cd02440">
    <property type="entry name" value="AdoMet_MTases"/>
    <property type="match status" value="1"/>
</dbReference>
<comment type="caution">
    <text evidence="1">The sequence shown here is derived from an EMBL/GenBank/DDBJ whole genome shotgun (WGS) entry which is preliminary data.</text>
</comment>
<dbReference type="EMBL" id="BORB01000014">
    <property type="protein sequence ID" value="GIN57649.1"/>
    <property type="molecule type" value="Genomic_DNA"/>
</dbReference>
<keyword evidence="1" id="KW-0808">Transferase</keyword>
<keyword evidence="1" id="KW-0489">Methyltransferase</keyword>
<dbReference type="Pfam" id="PF06962">
    <property type="entry name" value="rRNA_methylase"/>
    <property type="match status" value="1"/>
</dbReference>
<evidence type="ECO:0000313" key="1">
    <source>
        <dbReference type="EMBL" id="GIN57649.1"/>
    </source>
</evidence>
<sequence>MGIEPILTYVRTLLTRTVQKDDMVVDATVGNGHDTVFLAKLVGENGKVYGFDIQAQAIEQTMKRLRTENIAGPVQLFQTGHEHVASYLSAENDGQLAAAIFNLGYLPKGDKAIVTKPKTTITAIEQLLPLLKVGGILVLVVYHGHEGGAEERDALLEYVSSLDQEFFHVLQYAFLNQRNHPPFVLAIEKRKNVS</sequence>
<dbReference type="PANTHER" id="PTHR35276:SF1">
    <property type="entry name" value="TRNA (MNM(5)S(2)U34)-METHYLTRANSFERASE, CHLOROPLASTIC"/>
    <property type="match status" value="1"/>
</dbReference>